<evidence type="ECO:0000313" key="3">
    <source>
        <dbReference type="EMBL" id="KAF0750814.1"/>
    </source>
</evidence>
<dbReference type="GO" id="GO:0006310">
    <property type="term" value="P:DNA recombination"/>
    <property type="evidence" value="ECO:0007669"/>
    <property type="project" value="UniProtKB-KW"/>
</dbReference>
<comment type="catalytic activity">
    <reaction evidence="1">
        <text>ATP + H2O = ADP + phosphate + H(+)</text>
        <dbReference type="Rhea" id="RHEA:13065"/>
        <dbReference type="ChEBI" id="CHEBI:15377"/>
        <dbReference type="ChEBI" id="CHEBI:15378"/>
        <dbReference type="ChEBI" id="CHEBI:30616"/>
        <dbReference type="ChEBI" id="CHEBI:43474"/>
        <dbReference type="ChEBI" id="CHEBI:456216"/>
        <dbReference type="EC" id="5.6.2.3"/>
    </reaction>
</comment>
<keyword evidence="1" id="KW-0547">Nucleotide-binding</keyword>
<dbReference type="GO" id="GO:0016787">
    <property type="term" value="F:hydrolase activity"/>
    <property type="evidence" value="ECO:0007669"/>
    <property type="project" value="UniProtKB-KW"/>
</dbReference>
<dbReference type="GO" id="GO:0043139">
    <property type="term" value="F:5'-3' DNA helicase activity"/>
    <property type="evidence" value="ECO:0007669"/>
    <property type="project" value="UniProtKB-EC"/>
</dbReference>
<keyword evidence="1" id="KW-0234">DNA repair</keyword>
<feature type="domain" description="DNA helicase Pif1-like DEAD-box helicase" evidence="2">
    <location>
        <begin position="1"/>
        <end position="78"/>
    </location>
</feature>
<dbReference type="EC" id="5.6.2.3" evidence="1"/>
<keyword evidence="1" id="KW-0227">DNA damage</keyword>
<proteinExistence type="inferred from homology"/>
<name>A0A6G0Y7Q5_APHCR</name>
<dbReference type="OrthoDB" id="6630502at2759"/>
<dbReference type="Pfam" id="PF05970">
    <property type="entry name" value="PIF1"/>
    <property type="match status" value="1"/>
</dbReference>
<dbReference type="GO" id="GO:0006281">
    <property type="term" value="P:DNA repair"/>
    <property type="evidence" value="ECO:0007669"/>
    <property type="project" value="UniProtKB-KW"/>
</dbReference>
<evidence type="ECO:0000259" key="2">
    <source>
        <dbReference type="Pfam" id="PF05970"/>
    </source>
</evidence>
<keyword evidence="1" id="KW-0378">Hydrolase</keyword>
<comment type="caution">
    <text evidence="3">The sequence shown here is derived from an EMBL/GenBank/DDBJ whole genome shotgun (WGS) entry which is preliminary data.</text>
</comment>
<accession>A0A6G0Y7Q5</accession>
<dbReference type="AlphaFoldDB" id="A0A6G0Y7Q5"/>
<sequence length="152" mass="17991">MKQIFHQYQEVPFGNKIMIFCGDLSQLPPVRQITIYKRTSLNFTADSIWQTLDYYRLEEVMRQSNIMFSFVLTKIGNGDKLTDDECEYLEHRFVNRASVDQTNSATIRLFHTNEEIDEYHASIFDGLKHETISMLVRKLEINSYRHVRRCTG</sequence>
<dbReference type="InterPro" id="IPR010285">
    <property type="entry name" value="DNA_helicase_pif1-like_DEAD"/>
</dbReference>
<keyword evidence="1 3" id="KW-0347">Helicase</keyword>
<evidence type="ECO:0000256" key="1">
    <source>
        <dbReference type="RuleBase" id="RU363044"/>
    </source>
</evidence>
<evidence type="ECO:0000313" key="4">
    <source>
        <dbReference type="Proteomes" id="UP000478052"/>
    </source>
</evidence>
<dbReference type="Proteomes" id="UP000478052">
    <property type="component" value="Unassembled WGS sequence"/>
</dbReference>
<dbReference type="EMBL" id="VUJU01005584">
    <property type="protein sequence ID" value="KAF0750814.1"/>
    <property type="molecule type" value="Genomic_DNA"/>
</dbReference>
<comment type="cofactor">
    <cofactor evidence="1">
        <name>Mg(2+)</name>
        <dbReference type="ChEBI" id="CHEBI:18420"/>
    </cofactor>
</comment>
<dbReference type="SUPFAM" id="SSF52540">
    <property type="entry name" value="P-loop containing nucleoside triphosphate hydrolases"/>
    <property type="match status" value="1"/>
</dbReference>
<keyword evidence="1" id="KW-0067">ATP-binding</keyword>
<protein>
    <recommendedName>
        <fullName evidence="1">ATP-dependent DNA helicase</fullName>
        <ecNumber evidence="1">5.6.2.3</ecNumber>
    </recommendedName>
</protein>
<comment type="similarity">
    <text evidence="1">Belongs to the helicase family.</text>
</comment>
<dbReference type="GO" id="GO:0005524">
    <property type="term" value="F:ATP binding"/>
    <property type="evidence" value="ECO:0007669"/>
    <property type="project" value="UniProtKB-KW"/>
</dbReference>
<keyword evidence="1" id="KW-0233">DNA recombination</keyword>
<dbReference type="InterPro" id="IPR027417">
    <property type="entry name" value="P-loop_NTPase"/>
</dbReference>
<reference evidence="3 4" key="1">
    <citation type="submission" date="2019-08" db="EMBL/GenBank/DDBJ databases">
        <title>Whole genome of Aphis craccivora.</title>
        <authorList>
            <person name="Voronova N.V."/>
            <person name="Shulinski R.S."/>
            <person name="Bandarenka Y.V."/>
            <person name="Zhorov D.G."/>
            <person name="Warner D."/>
        </authorList>
    </citation>
    <scope>NUCLEOTIDE SEQUENCE [LARGE SCALE GENOMIC DNA]</scope>
    <source>
        <strain evidence="3">180601</strain>
        <tissue evidence="3">Whole Body</tissue>
    </source>
</reference>
<gene>
    <name evidence="3" type="ORF">FWK35_00011771</name>
</gene>
<keyword evidence="4" id="KW-1185">Reference proteome</keyword>
<dbReference type="GO" id="GO:0000723">
    <property type="term" value="P:telomere maintenance"/>
    <property type="evidence" value="ECO:0007669"/>
    <property type="project" value="InterPro"/>
</dbReference>
<dbReference type="Gene3D" id="3.40.50.300">
    <property type="entry name" value="P-loop containing nucleotide triphosphate hydrolases"/>
    <property type="match status" value="1"/>
</dbReference>
<organism evidence="3 4">
    <name type="scientific">Aphis craccivora</name>
    <name type="common">Cowpea aphid</name>
    <dbReference type="NCBI Taxonomy" id="307492"/>
    <lineage>
        <taxon>Eukaryota</taxon>
        <taxon>Metazoa</taxon>
        <taxon>Ecdysozoa</taxon>
        <taxon>Arthropoda</taxon>
        <taxon>Hexapoda</taxon>
        <taxon>Insecta</taxon>
        <taxon>Pterygota</taxon>
        <taxon>Neoptera</taxon>
        <taxon>Paraneoptera</taxon>
        <taxon>Hemiptera</taxon>
        <taxon>Sternorrhyncha</taxon>
        <taxon>Aphidomorpha</taxon>
        <taxon>Aphidoidea</taxon>
        <taxon>Aphididae</taxon>
        <taxon>Aphidini</taxon>
        <taxon>Aphis</taxon>
        <taxon>Aphis</taxon>
    </lineage>
</organism>